<reference evidence="1" key="1">
    <citation type="journal article" date="2021" name="Nat. Commun.">
        <title>Genetic determinants of endophytism in the Arabidopsis root mycobiome.</title>
        <authorList>
            <person name="Mesny F."/>
            <person name="Miyauchi S."/>
            <person name="Thiergart T."/>
            <person name="Pickel B."/>
            <person name="Atanasova L."/>
            <person name="Karlsson M."/>
            <person name="Huettel B."/>
            <person name="Barry K.W."/>
            <person name="Haridas S."/>
            <person name="Chen C."/>
            <person name="Bauer D."/>
            <person name="Andreopoulos W."/>
            <person name="Pangilinan J."/>
            <person name="LaButti K."/>
            <person name="Riley R."/>
            <person name="Lipzen A."/>
            <person name="Clum A."/>
            <person name="Drula E."/>
            <person name="Henrissat B."/>
            <person name="Kohler A."/>
            <person name="Grigoriev I.V."/>
            <person name="Martin F.M."/>
            <person name="Hacquard S."/>
        </authorList>
    </citation>
    <scope>NUCLEOTIDE SEQUENCE</scope>
    <source>
        <strain evidence="1">MPI-CAGE-AT-0147</strain>
    </source>
</reference>
<comment type="caution">
    <text evidence="1">The sequence shown here is derived from an EMBL/GenBank/DDBJ whole genome shotgun (WGS) entry which is preliminary data.</text>
</comment>
<gene>
    <name evidence="1" type="ORF">EDB81DRAFT_692838</name>
</gene>
<protein>
    <recommendedName>
        <fullName evidence="3">HTH CENPB-type domain-containing protein</fullName>
    </recommendedName>
</protein>
<evidence type="ECO:0000313" key="2">
    <source>
        <dbReference type="Proteomes" id="UP000738349"/>
    </source>
</evidence>
<evidence type="ECO:0008006" key="3">
    <source>
        <dbReference type="Google" id="ProtNLM"/>
    </source>
</evidence>
<evidence type="ECO:0000313" key="1">
    <source>
        <dbReference type="EMBL" id="KAH7137549.1"/>
    </source>
</evidence>
<name>A0A9P9EI45_9HYPO</name>
<sequence>MDSSVLSREEMIKQALEKVAEGRSIRSVATDYHFHESLLRARLKGAKNNHQAQEKFQRLSPQQEKLLVNWILEEDLAGRAPSKCSKDEAGYAFSCSDNEGIMSD</sequence>
<dbReference type="AlphaFoldDB" id="A0A9P9EI45"/>
<accession>A0A9P9EI45</accession>
<organism evidence="1 2">
    <name type="scientific">Dactylonectria macrodidyma</name>
    <dbReference type="NCBI Taxonomy" id="307937"/>
    <lineage>
        <taxon>Eukaryota</taxon>
        <taxon>Fungi</taxon>
        <taxon>Dikarya</taxon>
        <taxon>Ascomycota</taxon>
        <taxon>Pezizomycotina</taxon>
        <taxon>Sordariomycetes</taxon>
        <taxon>Hypocreomycetidae</taxon>
        <taxon>Hypocreales</taxon>
        <taxon>Nectriaceae</taxon>
        <taxon>Dactylonectria</taxon>
    </lineage>
</organism>
<dbReference type="Proteomes" id="UP000738349">
    <property type="component" value="Unassembled WGS sequence"/>
</dbReference>
<proteinExistence type="predicted"/>
<keyword evidence="2" id="KW-1185">Reference proteome</keyword>
<dbReference type="EMBL" id="JAGMUV010000012">
    <property type="protein sequence ID" value="KAH7137549.1"/>
    <property type="molecule type" value="Genomic_DNA"/>
</dbReference>
<dbReference type="OrthoDB" id="5096735at2759"/>